<evidence type="ECO:0000256" key="2">
    <source>
        <dbReference type="ARBA" id="ARBA00022692"/>
    </source>
</evidence>
<dbReference type="Pfam" id="PF07219">
    <property type="entry name" value="HemY_N"/>
    <property type="match status" value="1"/>
</dbReference>
<dbReference type="InterPro" id="IPR016982">
    <property type="entry name" value="Mms48"/>
</dbReference>
<evidence type="ECO:0000256" key="4">
    <source>
        <dbReference type="ARBA" id="ARBA00023136"/>
    </source>
</evidence>
<feature type="domain" description="HemY N-terminal" evidence="7">
    <location>
        <begin position="26"/>
        <end position="131"/>
    </location>
</feature>
<dbReference type="RefSeq" id="WP_198882759.1">
    <property type="nucleotide sequence ID" value="NZ_JAEKJA010000011.1"/>
</dbReference>
<keyword evidence="2 6" id="KW-0812">Transmembrane</keyword>
<feature type="region of interest" description="Disordered" evidence="5">
    <location>
        <begin position="466"/>
        <end position="519"/>
    </location>
</feature>
<comment type="caution">
    <text evidence="8">The sequence shown here is derived from an EMBL/GenBank/DDBJ whole genome shotgun (WGS) entry which is preliminary data.</text>
</comment>
<dbReference type="AlphaFoldDB" id="A0A934MHE2"/>
<evidence type="ECO:0000256" key="5">
    <source>
        <dbReference type="SAM" id="MobiDB-lite"/>
    </source>
</evidence>
<reference evidence="8" key="1">
    <citation type="submission" date="2020-12" db="EMBL/GenBank/DDBJ databases">
        <title>Bacterial taxonomy.</title>
        <authorList>
            <person name="Pan X."/>
        </authorList>
    </citation>
    <scope>NUCLEOTIDE SEQUENCE</scope>
    <source>
        <strain evidence="8">B2012</strain>
    </source>
</reference>
<keyword evidence="3 6" id="KW-1133">Transmembrane helix</keyword>
<feature type="compositionally biased region" description="Low complexity" evidence="5">
    <location>
        <begin position="489"/>
        <end position="507"/>
    </location>
</feature>
<organism evidence="8 9">
    <name type="scientific">Acuticoccus mangrovi</name>
    <dbReference type="NCBI Taxonomy" id="2796142"/>
    <lineage>
        <taxon>Bacteria</taxon>
        <taxon>Pseudomonadati</taxon>
        <taxon>Pseudomonadota</taxon>
        <taxon>Alphaproteobacteria</taxon>
        <taxon>Hyphomicrobiales</taxon>
        <taxon>Amorphaceae</taxon>
        <taxon>Acuticoccus</taxon>
    </lineage>
</organism>
<accession>A0A934MHE2</accession>
<feature type="compositionally biased region" description="Low complexity" evidence="5">
    <location>
        <begin position="466"/>
        <end position="479"/>
    </location>
</feature>
<comment type="subcellular location">
    <subcellularLocation>
        <location evidence="1">Membrane</location>
    </subcellularLocation>
</comment>
<evidence type="ECO:0000256" key="6">
    <source>
        <dbReference type="SAM" id="Phobius"/>
    </source>
</evidence>
<evidence type="ECO:0000259" key="7">
    <source>
        <dbReference type="Pfam" id="PF07219"/>
    </source>
</evidence>
<dbReference type="Proteomes" id="UP000609531">
    <property type="component" value="Unassembled WGS sequence"/>
</dbReference>
<evidence type="ECO:0000313" key="9">
    <source>
        <dbReference type="Proteomes" id="UP000609531"/>
    </source>
</evidence>
<evidence type="ECO:0000313" key="8">
    <source>
        <dbReference type="EMBL" id="MBJ3776860.1"/>
    </source>
</evidence>
<dbReference type="InterPro" id="IPR010817">
    <property type="entry name" value="HemY_N"/>
</dbReference>
<keyword evidence="4 6" id="KW-0472">Membrane</keyword>
<proteinExistence type="predicted"/>
<name>A0A934MHE2_9HYPH</name>
<evidence type="ECO:0000256" key="1">
    <source>
        <dbReference type="ARBA" id="ARBA00004370"/>
    </source>
</evidence>
<evidence type="ECO:0000256" key="3">
    <source>
        <dbReference type="ARBA" id="ARBA00022989"/>
    </source>
</evidence>
<dbReference type="GO" id="GO:0016020">
    <property type="term" value="C:membrane"/>
    <property type="evidence" value="ECO:0007669"/>
    <property type="project" value="UniProtKB-SubCell"/>
</dbReference>
<protein>
    <submittedName>
        <fullName evidence="8">Heme biosynthesis protein HemY</fullName>
    </submittedName>
</protein>
<feature type="transmembrane region" description="Helical" evidence="6">
    <location>
        <begin position="45"/>
        <end position="66"/>
    </location>
</feature>
<dbReference type="EMBL" id="JAEKJA010000011">
    <property type="protein sequence ID" value="MBJ3776860.1"/>
    <property type="molecule type" value="Genomic_DNA"/>
</dbReference>
<dbReference type="PIRSF" id="PIRSF031802">
    <property type="entry name" value="UCP031802"/>
    <property type="match status" value="1"/>
</dbReference>
<keyword evidence="9" id="KW-1185">Reference proteome</keyword>
<gene>
    <name evidence="8" type="ORF">JCR33_14230</name>
</gene>
<sequence length="519" mass="54044">MIRVLVILGLLFAAAFGAVWVADRPGEVQVEWLGRSGTLTTSEALTVLIILLAVGVLLVELALAGLRLPKQMARRAEERRRERGFAALSEGLVAAAAGDRATAERAAAEAVRWLPGAPLTALLAARAAQLSDKPGAAEAAFMAMTEDPATLVLGLRGLYDEAVRQGDVAAARAHARAANLAAPALPWAAAAAFDAATAERDWDTALELNDAAMRHRLVERAVHKRRKAVLLLARAEEVAAEDPQAARRAAIKAHNLARNLVPAAVLAARLSAGRSRRQAMGFLEATWKLAPHPDLFAAYLAAGEAQSAADRLKRAEALAAMRPDHVESALGVAAAARAARAFARARAVLAPIAEARPTQRVAIAMAEVEAADAGDEGRVREWLARAVRATRDPVWIADGVIADHWEPISPLTGRLDRFEWRVPDGVADAAAPAIDLTALTPVRLASVAAAALPEPPAEAVLTAAGTTTPEAPANAETTAPPTPAPPQPATAASPAPEEAAAPTAMPRPSVPGARSVPSS</sequence>